<dbReference type="WBParaSite" id="JU765_v2.g14775.t1">
    <property type="protein sequence ID" value="JU765_v2.g14775.t1"/>
    <property type="gene ID" value="JU765_v2.g14775"/>
</dbReference>
<accession>A0AC34QC24</accession>
<organism evidence="1 2">
    <name type="scientific">Panagrolaimus sp. JU765</name>
    <dbReference type="NCBI Taxonomy" id="591449"/>
    <lineage>
        <taxon>Eukaryota</taxon>
        <taxon>Metazoa</taxon>
        <taxon>Ecdysozoa</taxon>
        <taxon>Nematoda</taxon>
        <taxon>Chromadorea</taxon>
        <taxon>Rhabditida</taxon>
        <taxon>Tylenchina</taxon>
        <taxon>Panagrolaimomorpha</taxon>
        <taxon>Panagrolaimoidea</taxon>
        <taxon>Panagrolaimidae</taxon>
        <taxon>Panagrolaimus</taxon>
    </lineage>
</organism>
<protein>
    <submittedName>
        <fullName evidence="2">Aldehyde dehydrogenase (NAD(+))</fullName>
    </submittedName>
</protein>
<name>A0AC34QC24_9BILA</name>
<sequence>MSFLLNRSRFISTSLFHHRMASYLVSNPKYSFLKELGLGEENAGVFHGEWAGNGKVVESLNPATNEVIAKVRFGTTDDYEKAIVAAKEAYEHWRQVPAPVRGEIVRQIGDKLRQNLNNLGKLVSLEMGKILPEGVGEVQEYVDICDFAVGLSRMLNGKVIPSERPDHVLMEQWNPLGIVGIISAFNFPCAVYGWNNALALVTGNSMIWKPAPSTSLVAIAVTKLVETVLRENNHPTGLCGLVCGEGEIGQSLSKDPRVNLLSFTGSTEVGRIVGQQVQARFGKHLLELGGNNALIVMDDADLNMVIPALVFACVGTAGQRCTTTRRVIVHEAIYDEVVARMKSAYKQIESRVGDPLEPGTLIGPLHNEMAVMKYKSTIAEAIATGGKVEIGGKILDDKPGNFVAPTIITGLQHDADVVLRETFAPISYIIKVKNLDEAIAVNNEAAQGLSSSLFTQNVTSIFKWLGPAGSDCGIVNVNIPTNGAEIGGAFGGEKETGGGRESGSDAWKQYMRRSTCTINYGKKLPLAQGIKFE</sequence>
<evidence type="ECO:0000313" key="2">
    <source>
        <dbReference type="WBParaSite" id="JU765_v2.g14775.t1"/>
    </source>
</evidence>
<proteinExistence type="predicted"/>
<reference evidence="2" key="1">
    <citation type="submission" date="2022-11" db="UniProtKB">
        <authorList>
            <consortium name="WormBaseParasite"/>
        </authorList>
    </citation>
    <scope>IDENTIFICATION</scope>
</reference>
<evidence type="ECO:0000313" key="1">
    <source>
        <dbReference type="Proteomes" id="UP000887576"/>
    </source>
</evidence>
<dbReference type="Proteomes" id="UP000887576">
    <property type="component" value="Unplaced"/>
</dbReference>